<sequence>MSEKLLNTEDFIDSASEDRKLEGLNYLGNHLESQTKVTTGDKGQASHEPGIDFGEAPDGGLRAWLVVVGVTLVIFSTFGVANSWGVFQAYYEENLLSNLSPSTISWIGSVQYALVYLPALAAGRLFDLGYFKIPCFAASCVAVACMFLTAECTQYWQFFLVQGLVAGMSSGIM</sequence>
<evidence type="ECO:0000313" key="3">
    <source>
        <dbReference type="Proteomes" id="UP000092154"/>
    </source>
</evidence>
<dbReference type="PANTHER" id="PTHR11360:SF234">
    <property type="entry name" value="MFS-TYPE TRANSPORTER DBAD-RELATED"/>
    <property type="match status" value="1"/>
</dbReference>
<feature type="transmembrane region" description="Helical" evidence="1">
    <location>
        <begin position="104"/>
        <end position="123"/>
    </location>
</feature>
<dbReference type="AlphaFoldDB" id="A0A1B7MDT4"/>
<feature type="non-terminal residue" evidence="2">
    <location>
        <position position="173"/>
    </location>
</feature>
<dbReference type="InParanoid" id="A0A1B7MDT4"/>
<gene>
    <name evidence="2" type="ORF">K503DRAFT_788252</name>
</gene>
<dbReference type="SUPFAM" id="SSF103473">
    <property type="entry name" value="MFS general substrate transporter"/>
    <property type="match status" value="1"/>
</dbReference>
<dbReference type="EMBL" id="KV449964">
    <property type="protein sequence ID" value="OAX30760.1"/>
    <property type="molecule type" value="Genomic_DNA"/>
</dbReference>
<proteinExistence type="predicted"/>
<keyword evidence="1" id="KW-0812">Transmembrane</keyword>
<keyword evidence="1" id="KW-0472">Membrane</keyword>
<reference evidence="2 3" key="1">
    <citation type="submission" date="2016-06" db="EMBL/GenBank/DDBJ databases">
        <title>Comparative genomics of the ectomycorrhizal sister species Rhizopogon vinicolor and Rhizopogon vesiculosus (Basidiomycota: Boletales) reveals a divergence of the mating type B locus.</title>
        <authorList>
            <consortium name="DOE Joint Genome Institute"/>
            <person name="Mujic A.B."/>
            <person name="Kuo A."/>
            <person name="Tritt A."/>
            <person name="Lipzen A."/>
            <person name="Chen C."/>
            <person name="Johnson J."/>
            <person name="Sharma A."/>
            <person name="Barry K."/>
            <person name="Grigoriev I.V."/>
            <person name="Spatafora J.W."/>
        </authorList>
    </citation>
    <scope>NUCLEOTIDE SEQUENCE [LARGE SCALE GENOMIC DNA]</scope>
    <source>
        <strain evidence="2 3">AM-OR11-026</strain>
    </source>
</reference>
<organism evidence="2 3">
    <name type="scientific">Rhizopogon vinicolor AM-OR11-026</name>
    <dbReference type="NCBI Taxonomy" id="1314800"/>
    <lineage>
        <taxon>Eukaryota</taxon>
        <taxon>Fungi</taxon>
        <taxon>Dikarya</taxon>
        <taxon>Basidiomycota</taxon>
        <taxon>Agaricomycotina</taxon>
        <taxon>Agaricomycetes</taxon>
        <taxon>Agaricomycetidae</taxon>
        <taxon>Boletales</taxon>
        <taxon>Suillineae</taxon>
        <taxon>Rhizopogonaceae</taxon>
        <taxon>Rhizopogon</taxon>
    </lineage>
</organism>
<evidence type="ECO:0000313" key="2">
    <source>
        <dbReference type="EMBL" id="OAX30760.1"/>
    </source>
</evidence>
<protein>
    <recommendedName>
        <fullName evidence="4">MFS general substrate transporter</fullName>
    </recommendedName>
</protein>
<dbReference type="InterPro" id="IPR036259">
    <property type="entry name" value="MFS_trans_sf"/>
</dbReference>
<evidence type="ECO:0000256" key="1">
    <source>
        <dbReference type="SAM" id="Phobius"/>
    </source>
</evidence>
<feature type="transmembrane region" description="Helical" evidence="1">
    <location>
        <begin position="63"/>
        <end position="84"/>
    </location>
</feature>
<accession>A0A1B7MDT4</accession>
<dbReference type="Proteomes" id="UP000092154">
    <property type="component" value="Unassembled WGS sequence"/>
</dbReference>
<feature type="transmembrane region" description="Helical" evidence="1">
    <location>
        <begin position="130"/>
        <end position="149"/>
    </location>
</feature>
<dbReference type="PANTHER" id="PTHR11360">
    <property type="entry name" value="MONOCARBOXYLATE TRANSPORTER"/>
    <property type="match status" value="1"/>
</dbReference>
<dbReference type="OrthoDB" id="2688747at2759"/>
<name>A0A1B7MDT4_9AGAM</name>
<dbReference type="Gene3D" id="1.20.1250.20">
    <property type="entry name" value="MFS general substrate transporter like domains"/>
    <property type="match status" value="1"/>
</dbReference>
<evidence type="ECO:0008006" key="4">
    <source>
        <dbReference type="Google" id="ProtNLM"/>
    </source>
</evidence>
<dbReference type="STRING" id="1314800.A0A1B7MDT4"/>
<keyword evidence="1" id="KW-1133">Transmembrane helix</keyword>
<dbReference type="InterPro" id="IPR050327">
    <property type="entry name" value="Proton-linked_MCT"/>
</dbReference>
<keyword evidence="3" id="KW-1185">Reference proteome</keyword>